<organism evidence="1 2">
    <name type="scientific">Persicirhabdus sediminis</name>
    <dbReference type="NCBI Taxonomy" id="454144"/>
    <lineage>
        <taxon>Bacteria</taxon>
        <taxon>Pseudomonadati</taxon>
        <taxon>Verrucomicrobiota</taxon>
        <taxon>Verrucomicrobiia</taxon>
        <taxon>Verrucomicrobiales</taxon>
        <taxon>Verrucomicrobiaceae</taxon>
        <taxon>Persicirhabdus</taxon>
    </lineage>
</organism>
<protein>
    <submittedName>
        <fullName evidence="1">Uncharacterized protein</fullName>
    </submittedName>
</protein>
<evidence type="ECO:0000313" key="1">
    <source>
        <dbReference type="EMBL" id="MBK1791934.1"/>
    </source>
</evidence>
<sequence length="41" mass="4390">MTPSVIVIYGASSSGKTCLAKAIQEELLPSVWLSFSLDSIF</sequence>
<gene>
    <name evidence="1" type="ORF">JIN82_12305</name>
</gene>
<dbReference type="Proteomes" id="UP000624703">
    <property type="component" value="Unassembled WGS sequence"/>
</dbReference>
<dbReference type="RefSeq" id="WP_200311940.1">
    <property type="nucleotide sequence ID" value="NZ_JAENIM010000041.1"/>
</dbReference>
<dbReference type="Pfam" id="PF07931">
    <property type="entry name" value="CPT"/>
    <property type="match status" value="1"/>
</dbReference>
<keyword evidence="2" id="KW-1185">Reference proteome</keyword>
<dbReference type="SUPFAM" id="SSF52540">
    <property type="entry name" value="P-loop containing nucleoside triphosphate hydrolases"/>
    <property type="match status" value="1"/>
</dbReference>
<accession>A0A8J7MDP8</accession>
<dbReference type="EMBL" id="JAENIM010000041">
    <property type="protein sequence ID" value="MBK1791934.1"/>
    <property type="molecule type" value="Genomic_DNA"/>
</dbReference>
<dbReference type="InterPro" id="IPR027417">
    <property type="entry name" value="P-loop_NTPase"/>
</dbReference>
<comment type="caution">
    <text evidence="1">The sequence shown here is derived from an EMBL/GenBank/DDBJ whole genome shotgun (WGS) entry which is preliminary data.</text>
</comment>
<evidence type="ECO:0000313" key="2">
    <source>
        <dbReference type="Proteomes" id="UP000624703"/>
    </source>
</evidence>
<name>A0A8J7MDP8_9BACT</name>
<dbReference type="AlphaFoldDB" id="A0A8J7MDP8"/>
<proteinExistence type="predicted"/>
<reference evidence="1" key="1">
    <citation type="submission" date="2021-01" db="EMBL/GenBank/DDBJ databases">
        <title>Modified the classification status of verrucomicrobia.</title>
        <authorList>
            <person name="Feng X."/>
        </authorList>
    </citation>
    <scope>NUCLEOTIDE SEQUENCE</scope>
    <source>
        <strain evidence="1">_KCTC 22039</strain>
    </source>
</reference>
<dbReference type="Gene3D" id="3.40.50.300">
    <property type="entry name" value="P-loop containing nucleotide triphosphate hydrolases"/>
    <property type="match status" value="1"/>
</dbReference>